<keyword evidence="1" id="KW-0472">Membrane</keyword>
<sequence>MKTSLAPFMGILGSLSIGVALFMLLKLFTTNVGPVGQVAVAGILFIGGALMRIEVAIRKGKTD</sequence>
<keyword evidence="1" id="KW-0812">Transmembrane</keyword>
<keyword evidence="1" id="KW-1133">Transmembrane helix</keyword>
<keyword evidence="3" id="KW-1185">Reference proteome</keyword>
<accession>A0ABW2H6T4</accession>
<gene>
    <name evidence="2" type="ORF">ACFQO7_26500</name>
</gene>
<feature type="transmembrane region" description="Helical" evidence="1">
    <location>
        <begin position="7"/>
        <end position="28"/>
    </location>
</feature>
<evidence type="ECO:0000313" key="2">
    <source>
        <dbReference type="EMBL" id="MFC7246043.1"/>
    </source>
</evidence>
<name>A0ABW2H6T4_9ACTN</name>
<organism evidence="2 3">
    <name type="scientific">Catellatospora aurea</name>
    <dbReference type="NCBI Taxonomy" id="1337874"/>
    <lineage>
        <taxon>Bacteria</taxon>
        <taxon>Bacillati</taxon>
        <taxon>Actinomycetota</taxon>
        <taxon>Actinomycetes</taxon>
        <taxon>Micromonosporales</taxon>
        <taxon>Micromonosporaceae</taxon>
        <taxon>Catellatospora</taxon>
    </lineage>
</organism>
<dbReference type="Proteomes" id="UP001596392">
    <property type="component" value="Unassembled WGS sequence"/>
</dbReference>
<protein>
    <submittedName>
        <fullName evidence="2">Uncharacterized protein</fullName>
    </submittedName>
</protein>
<reference evidence="3" key="1">
    <citation type="journal article" date="2019" name="Int. J. Syst. Evol. Microbiol.">
        <title>The Global Catalogue of Microorganisms (GCM) 10K type strain sequencing project: providing services to taxonomists for standard genome sequencing and annotation.</title>
        <authorList>
            <consortium name="The Broad Institute Genomics Platform"/>
            <consortium name="The Broad Institute Genome Sequencing Center for Infectious Disease"/>
            <person name="Wu L."/>
            <person name="Ma J."/>
        </authorList>
    </citation>
    <scope>NUCLEOTIDE SEQUENCE [LARGE SCALE GENOMIC DNA]</scope>
    <source>
        <strain evidence="3">CGMCC 1.9106</strain>
    </source>
</reference>
<dbReference type="RefSeq" id="WP_376808912.1">
    <property type="nucleotide sequence ID" value="NZ_JBHTAC010000033.1"/>
</dbReference>
<evidence type="ECO:0000256" key="1">
    <source>
        <dbReference type="SAM" id="Phobius"/>
    </source>
</evidence>
<evidence type="ECO:0000313" key="3">
    <source>
        <dbReference type="Proteomes" id="UP001596392"/>
    </source>
</evidence>
<comment type="caution">
    <text evidence="2">The sequence shown here is derived from an EMBL/GenBank/DDBJ whole genome shotgun (WGS) entry which is preliminary data.</text>
</comment>
<dbReference type="EMBL" id="JBHTAC010000033">
    <property type="protein sequence ID" value="MFC7246043.1"/>
    <property type="molecule type" value="Genomic_DNA"/>
</dbReference>
<feature type="transmembrane region" description="Helical" evidence="1">
    <location>
        <begin position="34"/>
        <end position="53"/>
    </location>
</feature>
<proteinExistence type="predicted"/>